<feature type="transmembrane region" description="Helical" evidence="2">
    <location>
        <begin position="62"/>
        <end position="79"/>
    </location>
</feature>
<proteinExistence type="inferred from homology"/>
<dbReference type="GeneID" id="20356172"/>
<feature type="transmembrane region" description="Helical" evidence="2">
    <location>
        <begin position="21"/>
        <end position="42"/>
    </location>
</feature>
<dbReference type="PANTHER" id="PTHR33787:SF4">
    <property type="entry name" value="YCF20-LIKE PROTEIN"/>
    <property type="match status" value="1"/>
</dbReference>
<dbReference type="RefSeq" id="YP_009057895.1">
    <property type="nucleotide sequence ID" value="NC_024829.1"/>
</dbReference>
<evidence type="ECO:0000256" key="1">
    <source>
        <dbReference type="ARBA" id="ARBA00009846"/>
    </source>
</evidence>
<gene>
    <name evidence="3" type="primary">ycf20</name>
</gene>
<dbReference type="Pfam" id="PF04483">
    <property type="entry name" value="DUF565"/>
    <property type="match status" value="1"/>
</dbReference>
<feature type="transmembrane region" description="Helical" evidence="2">
    <location>
        <begin position="91"/>
        <end position="111"/>
    </location>
</feature>
<dbReference type="EMBL" id="KJ746600">
    <property type="protein sequence ID" value="AID67740.1"/>
    <property type="molecule type" value="Genomic_DNA"/>
</dbReference>
<keyword evidence="2" id="KW-1133">Transmembrane helix</keyword>
<geneLocation type="chloroplast" evidence="3"/>
<keyword evidence="3" id="KW-0150">Chloroplast</keyword>
<accession>A0A088CIJ4</accession>
<dbReference type="AlphaFoldDB" id="A0A088CIJ4"/>
<dbReference type="PANTHER" id="PTHR33787">
    <property type="match status" value="1"/>
</dbReference>
<evidence type="ECO:0000256" key="2">
    <source>
        <dbReference type="SAM" id="Phobius"/>
    </source>
</evidence>
<protein>
    <submittedName>
        <fullName evidence="3">Hypothetical chloroplast RF20</fullName>
    </submittedName>
</protein>
<reference evidence="3" key="1">
    <citation type="journal article" date="2014" name="BMC Genomics">
        <title>Six newly sequenced chloroplast genomes from prasinophyte green algae provide insights into the relationships among prasinophyte lineages and the diversity of streamlined genome architecture in picoplanktonic species.</title>
        <authorList>
            <person name="Lemieux C."/>
            <person name="Otis C."/>
            <person name="Turmel M."/>
        </authorList>
    </citation>
    <scope>NUCLEOTIDE SEQUENCE</scope>
</reference>
<comment type="similarity">
    <text evidence="1">Belongs to the ycf20 family.</text>
</comment>
<keyword evidence="2" id="KW-0812">Transmembrane</keyword>
<name>A0A088CIJ4_9CHLO</name>
<keyword evidence="3" id="KW-0934">Plastid</keyword>
<evidence type="ECO:0000313" key="3">
    <source>
        <dbReference type="EMBL" id="AID67740.1"/>
    </source>
</evidence>
<organism evidence="3">
    <name type="scientific">Nephroselmis astigmatica</name>
    <dbReference type="NCBI Taxonomy" id="259378"/>
    <lineage>
        <taxon>Eukaryota</taxon>
        <taxon>Viridiplantae</taxon>
        <taxon>Chlorophyta</taxon>
        <taxon>Nephroselmidophyceae</taxon>
        <taxon>Nephroselmidales</taxon>
        <taxon>Nephroselmidaceae</taxon>
        <taxon>Nephroselmis</taxon>
    </lineage>
</organism>
<dbReference type="InterPro" id="IPR007572">
    <property type="entry name" value="Uncharacterised_Ycf20"/>
</dbReference>
<keyword evidence="2" id="KW-0472">Membrane</keyword>
<sequence length="115" mass="13430">MNQPTRLMRFLQRNYRKFERRWNLLGNLFPAILLSVLTGFYIGNMWASIIGYARQTGLEDAIIVMGWLIILEGLSAFIYQKNTRPVFHQNLWILINYLKIGFLLGIFVDAFKVGS</sequence>